<dbReference type="Proteomes" id="UP001238601">
    <property type="component" value="Unassembled WGS sequence"/>
</dbReference>
<dbReference type="RefSeq" id="WP_230833291.1">
    <property type="nucleotide sequence ID" value="NZ_JAINWE010000009.1"/>
</dbReference>
<reference evidence="1 2" key="1">
    <citation type="submission" date="2023-07" db="EMBL/GenBank/DDBJ databases">
        <title>Genomic Encyclopedia of Type Strains, Phase IV (KMG-IV): sequencing the most valuable type-strain genomes for metagenomic binning, comparative biology and taxonomic classification.</title>
        <authorList>
            <person name="Goeker M."/>
        </authorList>
    </citation>
    <scope>NUCLEOTIDE SEQUENCE [LARGE SCALE GENOMIC DNA]</scope>
    <source>
        <strain evidence="1 2">DSM 14432</strain>
    </source>
</reference>
<accession>A0ABU0NCE5</accession>
<sequence>MTLRTGMLAAVGAVALGVVGGGLSSAAATAQVPALTPFGPATPLAPSTLLAFQ</sequence>
<dbReference type="EMBL" id="JAUSWK010000003">
    <property type="protein sequence ID" value="MDQ0567114.1"/>
    <property type="molecule type" value="Genomic_DNA"/>
</dbReference>
<protein>
    <submittedName>
        <fullName evidence="1">Uncharacterized protein</fullName>
    </submittedName>
</protein>
<proteinExistence type="predicted"/>
<keyword evidence="2" id="KW-1185">Reference proteome</keyword>
<comment type="caution">
    <text evidence="1">The sequence shown here is derived from an EMBL/GenBank/DDBJ whole genome shotgun (WGS) entry which is preliminary data.</text>
</comment>
<organism evidence="1 2">
    <name type="scientific">Qipengyuania citrea</name>
    <dbReference type="NCBI Taxonomy" id="225971"/>
    <lineage>
        <taxon>Bacteria</taxon>
        <taxon>Pseudomonadati</taxon>
        <taxon>Pseudomonadota</taxon>
        <taxon>Alphaproteobacteria</taxon>
        <taxon>Sphingomonadales</taxon>
        <taxon>Erythrobacteraceae</taxon>
        <taxon>Qipengyuania</taxon>
    </lineage>
</organism>
<dbReference type="GeneID" id="93687482"/>
<name>A0ABU0NCE5_9SPHN</name>
<evidence type="ECO:0000313" key="2">
    <source>
        <dbReference type="Proteomes" id="UP001238601"/>
    </source>
</evidence>
<evidence type="ECO:0000313" key="1">
    <source>
        <dbReference type="EMBL" id="MDQ0567114.1"/>
    </source>
</evidence>
<gene>
    <name evidence="1" type="ORF">QOZ97_002661</name>
</gene>